<dbReference type="EMBL" id="LR796198">
    <property type="protein sequence ID" value="CAB4127169.1"/>
    <property type="molecule type" value="Genomic_DNA"/>
</dbReference>
<dbReference type="EMBL" id="LR798228">
    <property type="protein sequence ID" value="CAB5207016.1"/>
    <property type="molecule type" value="Genomic_DNA"/>
</dbReference>
<evidence type="ECO:0000313" key="4">
    <source>
        <dbReference type="EMBL" id="CAB5207016.1"/>
    </source>
</evidence>
<dbReference type="EMBL" id="LR796260">
    <property type="protein sequence ID" value="CAB4132399.1"/>
    <property type="molecule type" value="Genomic_DNA"/>
</dbReference>
<gene>
    <name evidence="3" type="ORF">UFOVP1363_29</name>
    <name evidence="4" type="ORF">UFOVP179_3</name>
    <name evidence="2" type="ORF">UFOVP260_16</name>
    <name evidence="1" type="ORF">UFOVP85_46</name>
</gene>
<evidence type="ECO:0000313" key="2">
    <source>
        <dbReference type="EMBL" id="CAB4132399.1"/>
    </source>
</evidence>
<sequence>MNRNEKVLLFLGRVQARIEDLGALASDTRNPLFELIADLERYFNLSIHEIFSQEEVEISTWRKGITWKTLPR</sequence>
<proteinExistence type="predicted"/>
<organism evidence="2">
    <name type="scientific">uncultured Caudovirales phage</name>
    <dbReference type="NCBI Taxonomy" id="2100421"/>
    <lineage>
        <taxon>Viruses</taxon>
        <taxon>Duplodnaviria</taxon>
        <taxon>Heunggongvirae</taxon>
        <taxon>Uroviricota</taxon>
        <taxon>Caudoviricetes</taxon>
        <taxon>Peduoviridae</taxon>
        <taxon>Maltschvirus</taxon>
        <taxon>Maltschvirus maltsch</taxon>
    </lineage>
</organism>
<accession>A0A6J5LL60</accession>
<evidence type="ECO:0000313" key="3">
    <source>
        <dbReference type="EMBL" id="CAB4202724.1"/>
    </source>
</evidence>
<reference evidence="2" key="1">
    <citation type="submission" date="2020-04" db="EMBL/GenBank/DDBJ databases">
        <authorList>
            <person name="Chiriac C."/>
            <person name="Salcher M."/>
            <person name="Ghai R."/>
            <person name="Kavagutti S V."/>
        </authorList>
    </citation>
    <scope>NUCLEOTIDE SEQUENCE</scope>
</reference>
<dbReference type="EMBL" id="LR797327">
    <property type="protein sequence ID" value="CAB4202724.1"/>
    <property type="molecule type" value="Genomic_DNA"/>
</dbReference>
<evidence type="ECO:0000313" key="1">
    <source>
        <dbReference type="EMBL" id="CAB4127169.1"/>
    </source>
</evidence>
<name>A0A6J5LL60_9CAUD</name>
<protein>
    <submittedName>
        <fullName evidence="2">Uncharacterized protein</fullName>
    </submittedName>
</protein>